<dbReference type="OrthoDB" id="5895881at2"/>
<evidence type="ECO:0000256" key="5">
    <source>
        <dbReference type="ARBA" id="ARBA00022989"/>
    </source>
</evidence>
<feature type="transmembrane region" description="Helical" evidence="7">
    <location>
        <begin position="167"/>
        <end position="186"/>
    </location>
</feature>
<sequence>MKGMRPRKIRRLSQKKQILLLKNLRTLVSSNLTQKEIAQRLVEFGTKEEQSLGHAVLASLNVGGTFAMAAKPWFSPMAWEALIAGEKTGVLEKGIKNALKILEIGNVTGMGFFWGLLKPIGTVIVMFAALIGAREAFFPKIMDLYSISRWGDVSIAAYNFGGFLSDWWKLILCIILSLIAIVIFTIKYSVGMFRNKLDKFPVYRHYRLILSANFLRSIGNLILAGFSLKESLSSTKEQSNLYLSYHIDIVMKNIGRGYLNIGEILDTGLLDRSEQSALKVLGGRGGNLSQTLLNCSEITQDKVVNELSNLQKILYNILMPIGGLLSFLLMGGVGMLMFDLSTNIG</sequence>
<comment type="similarity">
    <text evidence="2">Belongs to the GSP F family.</text>
</comment>
<gene>
    <name evidence="9" type="ORF">ABT56_18845</name>
</gene>
<evidence type="ECO:0000256" key="7">
    <source>
        <dbReference type="SAM" id="Phobius"/>
    </source>
</evidence>
<dbReference type="InterPro" id="IPR042094">
    <property type="entry name" value="T2SS_GspF_sf"/>
</dbReference>
<dbReference type="PATRIC" id="fig|1195763.3.peg.4027"/>
<dbReference type="InterPro" id="IPR003004">
    <property type="entry name" value="GspF/PilC"/>
</dbReference>
<feature type="transmembrane region" description="Helical" evidence="7">
    <location>
        <begin position="112"/>
        <end position="133"/>
    </location>
</feature>
<dbReference type="GO" id="GO:0005886">
    <property type="term" value="C:plasma membrane"/>
    <property type="evidence" value="ECO:0007669"/>
    <property type="project" value="UniProtKB-SubCell"/>
</dbReference>
<dbReference type="Pfam" id="PF00482">
    <property type="entry name" value="T2SSF"/>
    <property type="match status" value="1"/>
</dbReference>
<dbReference type="EMBL" id="LDOT01000032">
    <property type="protein sequence ID" value="KLV03495.1"/>
    <property type="molecule type" value="Genomic_DNA"/>
</dbReference>
<dbReference type="STRING" id="1195763.ABT56_18845"/>
<dbReference type="RefSeq" id="WP_047880458.1">
    <property type="nucleotide sequence ID" value="NZ_LDOT01000032.1"/>
</dbReference>
<accession>A0A0J1GUS9</accession>
<evidence type="ECO:0000256" key="4">
    <source>
        <dbReference type="ARBA" id="ARBA00022692"/>
    </source>
</evidence>
<keyword evidence="5 7" id="KW-1133">Transmembrane helix</keyword>
<evidence type="ECO:0000313" key="9">
    <source>
        <dbReference type="EMBL" id="KLV03495.1"/>
    </source>
</evidence>
<dbReference type="Proteomes" id="UP000036097">
    <property type="component" value="Unassembled WGS sequence"/>
</dbReference>
<evidence type="ECO:0000256" key="1">
    <source>
        <dbReference type="ARBA" id="ARBA00004651"/>
    </source>
</evidence>
<comment type="subcellular location">
    <subcellularLocation>
        <location evidence="1">Cell membrane</location>
        <topology evidence="1">Multi-pass membrane protein</topology>
    </subcellularLocation>
</comment>
<evidence type="ECO:0000259" key="8">
    <source>
        <dbReference type="Pfam" id="PF00482"/>
    </source>
</evidence>
<dbReference type="PANTHER" id="PTHR30012">
    <property type="entry name" value="GENERAL SECRETION PATHWAY PROTEIN"/>
    <property type="match status" value="1"/>
</dbReference>
<feature type="transmembrane region" description="Helical" evidence="7">
    <location>
        <begin position="313"/>
        <end position="338"/>
    </location>
</feature>
<protein>
    <recommendedName>
        <fullName evidence="8">Type II secretion system protein GspF domain-containing protein</fullName>
    </recommendedName>
</protein>
<evidence type="ECO:0000256" key="2">
    <source>
        <dbReference type="ARBA" id="ARBA00005745"/>
    </source>
</evidence>
<evidence type="ECO:0000256" key="6">
    <source>
        <dbReference type="ARBA" id="ARBA00023136"/>
    </source>
</evidence>
<name>A0A0J1GUS9_9GAMM</name>
<comment type="caution">
    <text evidence="9">The sequence shown here is derived from an EMBL/GenBank/DDBJ whole genome shotgun (WGS) entry which is preliminary data.</text>
</comment>
<keyword evidence="10" id="KW-1185">Reference proteome</keyword>
<proteinExistence type="inferred from homology"/>
<dbReference type="Gene3D" id="1.20.81.30">
    <property type="entry name" value="Type II secretion system (T2SS), domain F"/>
    <property type="match status" value="2"/>
</dbReference>
<dbReference type="InterPro" id="IPR018076">
    <property type="entry name" value="T2SS_GspF_dom"/>
</dbReference>
<keyword evidence="6 7" id="KW-0472">Membrane</keyword>
<evidence type="ECO:0000256" key="3">
    <source>
        <dbReference type="ARBA" id="ARBA00022475"/>
    </source>
</evidence>
<dbReference type="AlphaFoldDB" id="A0A0J1GUS9"/>
<dbReference type="PANTHER" id="PTHR30012:SF0">
    <property type="entry name" value="TYPE II SECRETION SYSTEM PROTEIN F-RELATED"/>
    <property type="match status" value="1"/>
</dbReference>
<keyword evidence="3" id="KW-1003">Cell membrane</keyword>
<evidence type="ECO:0000313" key="10">
    <source>
        <dbReference type="Proteomes" id="UP000036097"/>
    </source>
</evidence>
<feature type="domain" description="Type II secretion system protein GspF" evidence="8">
    <location>
        <begin position="214"/>
        <end position="334"/>
    </location>
</feature>
<reference evidence="9 10" key="1">
    <citation type="submission" date="2015-05" db="EMBL/GenBank/DDBJ databases">
        <title>Photobacterium galathea sp. nov.</title>
        <authorList>
            <person name="Machado H."/>
            <person name="Gram L."/>
        </authorList>
    </citation>
    <scope>NUCLEOTIDE SEQUENCE [LARGE SCALE GENOMIC DNA]</scope>
    <source>
        <strain evidence="9 10">CGMCC 1.12159</strain>
    </source>
</reference>
<organism evidence="9 10">
    <name type="scientific">Photobacterium aquae</name>
    <dbReference type="NCBI Taxonomy" id="1195763"/>
    <lineage>
        <taxon>Bacteria</taxon>
        <taxon>Pseudomonadati</taxon>
        <taxon>Pseudomonadota</taxon>
        <taxon>Gammaproteobacteria</taxon>
        <taxon>Vibrionales</taxon>
        <taxon>Vibrionaceae</taxon>
        <taxon>Photobacterium</taxon>
    </lineage>
</organism>
<keyword evidence="4 7" id="KW-0812">Transmembrane</keyword>